<evidence type="ECO:0000313" key="1">
    <source>
        <dbReference type="EMBL" id="KAJ9089713.1"/>
    </source>
</evidence>
<sequence length="142" mass="15863">MYTHLKPAKRARADDTDLPAQLLALRMAKPAKAANKEETKEENIDREILYIQNLKVLNLQYSRSWSPLSPPPLQKFCQSHGQAAVSVPPVFQELEDRIHGSFPMLQDTLLGLTHGEGTSEWAVTAYKDAQLVRLDPISLSGV</sequence>
<proteinExistence type="predicted"/>
<protein>
    <submittedName>
        <fullName evidence="1">Uncharacterized protein</fullName>
    </submittedName>
</protein>
<gene>
    <name evidence="1" type="ORF">DSO57_1009977</name>
</gene>
<organism evidence="1 2">
    <name type="scientific">Entomophthora muscae</name>
    <dbReference type="NCBI Taxonomy" id="34485"/>
    <lineage>
        <taxon>Eukaryota</taxon>
        <taxon>Fungi</taxon>
        <taxon>Fungi incertae sedis</taxon>
        <taxon>Zoopagomycota</taxon>
        <taxon>Entomophthoromycotina</taxon>
        <taxon>Entomophthoromycetes</taxon>
        <taxon>Entomophthorales</taxon>
        <taxon>Entomophthoraceae</taxon>
        <taxon>Entomophthora</taxon>
    </lineage>
</organism>
<name>A0ACC2USA4_9FUNG</name>
<evidence type="ECO:0000313" key="2">
    <source>
        <dbReference type="Proteomes" id="UP001165960"/>
    </source>
</evidence>
<dbReference type="Proteomes" id="UP001165960">
    <property type="component" value="Unassembled WGS sequence"/>
</dbReference>
<dbReference type="EMBL" id="QTSX02000032">
    <property type="protein sequence ID" value="KAJ9089713.1"/>
    <property type="molecule type" value="Genomic_DNA"/>
</dbReference>
<keyword evidence="2" id="KW-1185">Reference proteome</keyword>
<accession>A0ACC2USA4</accession>
<comment type="caution">
    <text evidence="1">The sequence shown here is derived from an EMBL/GenBank/DDBJ whole genome shotgun (WGS) entry which is preliminary data.</text>
</comment>
<reference evidence="1" key="1">
    <citation type="submission" date="2022-04" db="EMBL/GenBank/DDBJ databases">
        <title>Genome of the entomopathogenic fungus Entomophthora muscae.</title>
        <authorList>
            <person name="Elya C."/>
            <person name="Lovett B.R."/>
            <person name="Lee E."/>
            <person name="Macias A.M."/>
            <person name="Hajek A.E."/>
            <person name="De Bivort B.L."/>
            <person name="Kasson M.T."/>
            <person name="De Fine Licht H.H."/>
            <person name="Stajich J.E."/>
        </authorList>
    </citation>
    <scope>NUCLEOTIDE SEQUENCE</scope>
    <source>
        <strain evidence="1">Berkeley</strain>
    </source>
</reference>